<comment type="caution">
    <text evidence="3">The sequence shown here is derived from an EMBL/GenBank/DDBJ whole genome shotgun (WGS) entry which is preliminary data.</text>
</comment>
<dbReference type="InterPro" id="IPR015943">
    <property type="entry name" value="WD40/YVTN_repeat-like_dom_sf"/>
</dbReference>
<dbReference type="SUPFAM" id="SSF50939">
    <property type="entry name" value="Sialidases"/>
    <property type="match status" value="1"/>
</dbReference>
<dbReference type="PROSITE" id="PS51257">
    <property type="entry name" value="PROKAR_LIPOPROTEIN"/>
    <property type="match status" value="1"/>
</dbReference>
<sequence>MRKLIPLSLAVLALAGCGTGQGMWAGAPASETGGTPPVDAALVTPSFGWVLTADRLLVTSDGGRTFTDTRAPLPTSTVRAAHFTDALHGFATASSGSTLTTARTSDGGRTWTRGTMNGPEYASLSAAAGDARHGAVLAQTSRILPSATLLATSDGGASWSASAAPAGELSMESNGRIWVAGDGGSGGSGGDGKDGGSGGSGLSSSTDQGRHWTTTTVKVDGSFDSKAVAPPTGGVLPVTLVTKSDQTQVALLTSTDKGRSWTETNRVSVHGRTGPGVRVPVAAAGGGPLVVDTAGGHAYRVPAHRAAAMATPDLRPSGLPEGAGSVTFAPDGRTGWALAAYGRCAKGKTGCSLYHPLSMTTDGGVTWRQVRLWQERLN</sequence>
<dbReference type="AlphaFoldDB" id="A0A939P6I3"/>
<gene>
    <name evidence="3" type="ORF">J4573_03520</name>
</gene>
<accession>A0A939P6I3</accession>
<keyword evidence="2" id="KW-0732">Signal</keyword>
<feature type="compositionally biased region" description="Gly residues" evidence="1">
    <location>
        <begin position="181"/>
        <end position="201"/>
    </location>
</feature>
<keyword evidence="4" id="KW-1185">Reference proteome</keyword>
<evidence type="ECO:0000256" key="2">
    <source>
        <dbReference type="SAM" id="SignalP"/>
    </source>
</evidence>
<dbReference type="InterPro" id="IPR036278">
    <property type="entry name" value="Sialidase_sf"/>
</dbReference>
<dbReference type="Gene3D" id="2.130.10.10">
    <property type="entry name" value="YVTN repeat-like/Quinoprotein amine dehydrogenase"/>
    <property type="match status" value="1"/>
</dbReference>
<dbReference type="RefSeq" id="WP_208253710.1">
    <property type="nucleotide sequence ID" value="NZ_JAGEOJ010000001.1"/>
</dbReference>
<name>A0A939P6I3_9ACTN</name>
<evidence type="ECO:0000313" key="4">
    <source>
        <dbReference type="Proteomes" id="UP000669179"/>
    </source>
</evidence>
<proteinExistence type="predicted"/>
<evidence type="ECO:0008006" key="5">
    <source>
        <dbReference type="Google" id="ProtNLM"/>
    </source>
</evidence>
<feature type="chain" id="PRO_5039458584" description="Exo-alpha-sialidase" evidence="2">
    <location>
        <begin position="23"/>
        <end position="378"/>
    </location>
</feature>
<dbReference type="Proteomes" id="UP000669179">
    <property type="component" value="Unassembled WGS sequence"/>
</dbReference>
<feature type="signal peptide" evidence="2">
    <location>
        <begin position="1"/>
        <end position="22"/>
    </location>
</feature>
<protein>
    <recommendedName>
        <fullName evidence="5">Exo-alpha-sialidase</fullName>
    </recommendedName>
</protein>
<organism evidence="3 4">
    <name type="scientific">Actinomadura barringtoniae</name>
    <dbReference type="NCBI Taxonomy" id="1427535"/>
    <lineage>
        <taxon>Bacteria</taxon>
        <taxon>Bacillati</taxon>
        <taxon>Actinomycetota</taxon>
        <taxon>Actinomycetes</taxon>
        <taxon>Streptosporangiales</taxon>
        <taxon>Thermomonosporaceae</taxon>
        <taxon>Actinomadura</taxon>
    </lineage>
</organism>
<reference evidence="3" key="1">
    <citation type="submission" date="2021-03" db="EMBL/GenBank/DDBJ databases">
        <authorList>
            <person name="Kanchanasin P."/>
            <person name="Saeng-In P."/>
            <person name="Phongsopitanun W."/>
            <person name="Yuki M."/>
            <person name="Kudo T."/>
            <person name="Ohkuma M."/>
            <person name="Tanasupawat S."/>
        </authorList>
    </citation>
    <scope>NUCLEOTIDE SEQUENCE</scope>
    <source>
        <strain evidence="3">GKU 128</strain>
    </source>
</reference>
<evidence type="ECO:0000313" key="3">
    <source>
        <dbReference type="EMBL" id="MBO2446145.1"/>
    </source>
</evidence>
<dbReference type="EMBL" id="JAGEOJ010000001">
    <property type="protein sequence ID" value="MBO2446145.1"/>
    <property type="molecule type" value="Genomic_DNA"/>
</dbReference>
<feature type="region of interest" description="Disordered" evidence="1">
    <location>
        <begin position="178"/>
        <end position="211"/>
    </location>
</feature>
<evidence type="ECO:0000256" key="1">
    <source>
        <dbReference type="SAM" id="MobiDB-lite"/>
    </source>
</evidence>